<protein>
    <recommendedName>
        <fullName evidence="7">UDP-N-acetylmuramoyl-L-alanyl-D-glutamate--2,6-diaminopimelate ligase</fullName>
        <ecNumber evidence="7">6.3.2.13</ecNumber>
    </recommendedName>
    <alternativeName>
        <fullName evidence="7">Meso-A2pm-adding enzyme</fullName>
    </alternativeName>
    <alternativeName>
        <fullName evidence="7">Meso-diaminopimelate-adding enzyme</fullName>
    </alternativeName>
    <alternativeName>
        <fullName evidence="7">UDP-MurNAc-L-Ala-D-Glu:meso-diaminopimelate ligase</fullName>
    </alternativeName>
    <alternativeName>
        <fullName evidence="7">UDP-MurNAc-tripeptide synthetase</fullName>
    </alternativeName>
    <alternativeName>
        <fullName evidence="7">UDP-N-acetylmuramyl-tripeptide synthetase</fullName>
    </alternativeName>
</protein>
<dbReference type="OrthoDB" id="9800958at2"/>
<dbReference type="Pfam" id="PF08245">
    <property type="entry name" value="Mur_ligase_M"/>
    <property type="match status" value="1"/>
</dbReference>
<evidence type="ECO:0000313" key="13">
    <source>
        <dbReference type="Proteomes" id="UP000245533"/>
    </source>
</evidence>
<sequence length="496" mass="54142">MTYSELISFCNPMSVQGRAPETLGNLRNDSRSVKQGDIFIAIRGLQVDGHSYLEDALERGASVLITEEEFDVQKENVAVIVVQNTRNLLSPLAQKMAGDPAKKLRIIGITGTNGKTTVATLVWQALRYLNQPAALLGTVSKRINDEEMESRLTTADPIELADDMNKMVKAGCTYLVMEVSSHALHQGRVIGIDFEVAAFTNLSHDHLDYHSSMEEYAATKKILFDNLSDTSWAVINADDRYAGFMVDDTQAKVLDISLRGSALINAIVEEASAEVTIVGVEGVKIHSPLVGQFNASNIVQALIICTSLGFDGRTVAEQLSKCKGAEGRMERVSINGDDPDLPIIFVDYAHTPDALENVASTLAGLKSSDQQLTVIFGCGGDRDRTKRPKMAAVAEKYADHVTVTSDNPRSEDPDAIIHEVVTGFSDGYSYNTVTSRKDAIHTVISDSDGNDIILIAGKGHETYQEINGNRVHFDDREEASTALSWKRGQIKNSEVY</sequence>
<keyword evidence="6 7" id="KW-0961">Cell wall biogenesis/degradation</keyword>
<keyword evidence="7" id="KW-0067">ATP-binding</keyword>
<comment type="PTM">
    <text evidence="7">Carboxylation is probably crucial for Mg(2+) binding and, consequently, for the gamma-phosphate positioning of ATP.</text>
</comment>
<feature type="short sequence motif" description="Meso-diaminopimelate recognition motif" evidence="7">
    <location>
        <begin position="406"/>
        <end position="409"/>
    </location>
</feature>
<dbReference type="Proteomes" id="UP000245533">
    <property type="component" value="Unassembled WGS sequence"/>
</dbReference>
<dbReference type="Pfam" id="PF02875">
    <property type="entry name" value="Mur_ligase_C"/>
    <property type="match status" value="1"/>
</dbReference>
<dbReference type="InterPro" id="IPR036565">
    <property type="entry name" value="Mur-like_cat_sf"/>
</dbReference>
<evidence type="ECO:0000313" key="12">
    <source>
        <dbReference type="EMBL" id="PWN06960.1"/>
    </source>
</evidence>
<comment type="function">
    <text evidence="7">Catalyzes the addition of meso-diaminopimelic acid to the nucleotide precursor UDP-N-acetylmuramoyl-L-alanyl-D-glutamate (UMAG) in the biosynthesis of bacterial cell-wall peptidoglycan.</text>
</comment>
<dbReference type="GO" id="GO:0051301">
    <property type="term" value="P:cell division"/>
    <property type="evidence" value="ECO:0007669"/>
    <property type="project" value="UniProtKB-KW"/>
</dbReference>
<evidence type="ECO:0000256" key="5">
    <source>
        <dbReference type="ARBA" id="ARBA00023306"/>
    </source>
</evidence>
<feature type="domain" description="Mur ligase central" evidence="11">
    <location>
        <begin position="109"/>
        <end position="304"/>
    </location>
</feature>
<accession>A0A316TRB7</accession>
<feature type="binding site" evidence="7">
    <location>
        <position position="382"/>
    </location>
    <ligand>
        <name>meso-2,6-diaminopimelate</name>
        <dbReference type="ChEBI" id="CHEBI:57791"/>
    </ligand>
</feature>
<keyword evidence="3 7" id="KW-0133">Cell shape</keyword>
<feature type="modified residue" description="N6-carboxylysine" evidence="7">
    <location>
        <position position="220"/>
    </location>
</feature>
<dbReference type="GO" id="GO:0071555">
    <property type="term" value="P:cell wall organization"/>
    <property type="evidence" value="ECO:0007669"/>
    <property type="project" value="UniProtKB-KW"/>
</dbReference>
<keyword evidence="4 7" id="KW-0573">Peptidoglycan synthesis</keyword>
<evidence type="ECO:0000259" key="9">
    <source>
        <dbReference type="Pfam" id="PF01225"/>
    </source>
</evidence>
<comment type="cofactor">
    <cofactor evidence="7">
        <name>Mg(2+)</name>
        <dbReference type="ChEBI" id="CHEBI:18420"/>
    </cofactor>
</comment>
<comment type="similarity">
    <text evidence="1 7">Belongs to the MurCDEF family. MurE subfamily.</text>
</comment>
<name>A0A316TRB7_9BACT</name>
<dbReference type="SUPFAM" id="SSF53623">
    <property type="entry name" value="MurD-like peptide ligases, catalytic domain"/>
    <property type="match status" value="1"/>
</dbReference>
<dbReference type="SUPFAM" id="SSF63418">
    <property type="entry name" value="MurE/MurF N-terminal domain"/>
    <property type="match status" value="1"/>
</dbReference>
<reference evidence="12 13" key="1">
    <citation type="submission" date="2018-05" db="EMBL/GenBank/DDBJ databases">
        <title>Rhodohalobacter halophilus gen. nov., sp. nov., a moderately halophilic member of the family Balneolaceae.</title>
        <authorList>
            <person name="Liu Z.-W."/>
        </authorList>
    </citation>
    <scope>NUCLEOTIDE SEQUENCE [LARGE SCALE GENOMIC DNA]</scope>
    <source>
        <strain evidence="12 13">8A47</strain>
    </source>
</reference>
<comment type="catalytic activity">
    <reaction evidence="7">
        <text>UDP-N-acetyl-alpha-D-muramoyl-L-alanyl-D-glutamate + meso-2,6-diaminopimelate + ATP = UDP-N-acetyl-alpha-D-muramoyl-L-alanyl-gamma-D-glutamyl-meso-2,6-diaminopimelate + ADP + phosphate + H(+)</text>
        <dbReference type="Rhea" id="RHEA:23676"/>
        <dbReference type="ChEBI" id="CHEBI:15378"/>
        <dbReference type="ChEBI" id="CHEBI:30616"/>
        <dbReference type="ChEBI" id="CHEBI:43474"/>
        <dbReference type="ChEBI" id="CHEBI:57791"/>
        <dbReference type="ChEBI" id="CHEBI:83900"/>
        <dbReference type="ChEBI" id="CHEBI:83905"/>
        <dbReference type="ChEBI" id="CHEBI:456216"/>
        <dbReference type="EC" id="6.3.2.13"/>
    </reaction>
</comment>
<feature type="binding site" evidence="7">
    <location>
        <position position="30"/>
    </location>
    <ligand>
        <name>UDP-N-acetyl-alpha-D-muramoyl-L-alanyl-D-glutamate</name>
        <dbReference type="ChEBI" id="CHEBI:83900"/>
    </ligand>
</feature>
<proteinExistence type="inferred from homology"/>
<dbReference type="AlphaFoldDB" id="A0A316TRB7"/>
<evidence type="ECO:0000256" key="8">
    <source>
        <dbReference type="RuleBase" id="RU004135"/>
    </source>
</evidence>
<dbReference type="InterPro" id="IPR000713">
    <property type="entry name" value="Mur_ligase_N"/>
</dbReference>
<dbReference type="SUPFAM" id="SSF53244">
    <property type="entry name" value="MurD-like peptide ligases, peptide-binding domain"/>
    <property type="match status" value="1"/>
</dbReference>
<evidence type="ECO:0000256" key="1">
    <source>
        <dbReference type="ARBA" id="ARBA00005898"/>
    </source>
</evidence>
<dbReference type="Gene3D" id="3.40.1190.10">
    <property type="entry name" value="Mur-like, catalytic domain"/>
    <property type="match status" value="1"/>
</dbReference>
<keyword evidence="5 7" id="KW-0131">Cell cycle</keyword>
<dbReference type="NCBIfam" id="TIGR01085">
    <property type="entry name" value="murE"/>
    <property type="match status" value="1"/>
</dbReference>
<dbReference type="PANTHER" id="PTHR23135:SF4">
    <property type="entry name" value="UDP-N-ACETYLMURAMOYL-L-ALANYL-D-GLUTAMATE--2,6-DIAMINOPIMELATE LIGASE MURE HOMOLOG, CHLOROPLASTIC"/>
    <property type="match status" value="1"/>
</dbReference>
<feature type="binding site" evidence="7">
    <location>
        <position position="188"/>
    </location>
    <ligand>
        <name>UDP-N-acetyl-alpha-D-muramoyl-L-alanyl-D-glutamate</name>
        <dbReference type="ChEBI" id="CHEBI:83900"/>
    </ligand>
</feature>
<comment type="caution">
    <text evidence="12">The sequence shown here is derived from an EMBL/GenBank/DDBJ whole genome shotgun (WGS) entry which is preliminary data.</text>
</comment>
<dbReference type="InterPro" id="IPR035911">
    <property type="entry name" value="MurE/MurF_N"/>
</dbReference>
<dbReference type="EC" id="6.3.2.13" evidence="7"/>
<evidence type="ECO:0000256" key="3">
    <source>
        <dbReference type="ARBA" id="ARBA00022960"/>
    </source>
</evidence>
<feature type="binding site" evidence="7">
    <location>
        <position position="180"/>
    </location>
    <ligand>
        <name>UDP-N-acetyl-alpha-D-muramoyl-L-alanyl-D-glutamate</name>
        <dbReference type="ChEBI" id="CHEBI:83900"/>
    </ligand>
</feature>
<evidence type="ECO:0000259" key="11">
    <source>
        <dbReference type="Pfam" id="PF08245"/>
    </source>
</evidence>
<keyword evidence="7 12" id="KW-0436">Ligase</keyword>
<keyword evidence="13" id="KW-1185">Reference proteome</keyword>
<dbReference type="GO" id="GO:0008765">
    <property type="term" value="F:UDP-N-acetylmuramoylalanyl-D-glutamate-2,6-diaminopimelate ligase activity"/>
    <property type="evidence" value="ECO:0007669"/>
    <property type="project" value="UniProtKB-UniRule"/>
</dbReference>
<dbReference type="Gene3D" id="3.90.190.20">
    <property type="entry name" value="Mur ligase, C-terminal domain"/>
    <property type="match status" value="1"/>
</dbReference>
<dbReference type="GO" id="GO:0005524">
    <property type="term" value="F:ATP binding"/>
    <property type="evidence" value="ECO:0007669"/>
    <property type="project" value="UniProtKB-UniRule"/>
</dbReference>
<dbReference type="EMBL" id="QGGB01000005">
    <property type="protein sequence ID" value="PWN06960.1"/>
    <property type="molecule type" value="Genomic_DNA"/>
</dbReference>
<dbReference type="GO" id="GO:0009252">
    <property type="term" value="P:peptidoglycan biosynthetic process"/>
    <property type="evidence" value="ECO:0007669"/>
    <property type="project" value="UniProtKB-UniRule"/>
</dbReference>
<comment type="caution">
    <text evidence="7">Lacks conserved residue(s) required for the propagation of feature annotation.</text>
</comment>
<keyword evidence="7" id="KW-0460">Magnesium</keyword>
<dbReference type="Pfam" id="PF01225">
    <property type="entry name" value="Mur_ligase"/>
    <property type="match status" value="1"/>
</dbReference>
<keyword evidence="7" id="KW-0963">Cytoplasm</keyword>
<dbReference type="InterPro" id="IPR005761">
    <property type="entry name" value="UDP-N-AcMur-Glu-dNH2Pim_ligase"/>
</dbReference>
<evidence type="ECO:0000259" key="10">
    <source>
        <dbReference type="Pfam" id="PF02875"/>
    </source>
</evidence>
<dbReference type="GO" id="GO:0008360">
    <property type="term" value="P:regulation of cell shape"/>
    <property type="evidence" value="ECO:0007669"/>
    <property type="project" value="UniProtKB-KW"/>
</dbReference>
<dbReference type="InterPro" id="IPR013221">
    <property type="entry name" value="Mur_ligase_cen"/>
</dbReference>
<keyword evidence="2 7" id="KW-0132">Cell division</keyword>
<dbReference type="GO" id="GO:0000287">
    <property type="term" value="F:magnesium ion binding"/>
    <property type="evidence" value="ECO:0007669"/>
    <property type="project" value="UniProtKB-UniRule"/>
</dbReference>
<evidence type="ECO:0000256" key="6">
    <source>
        <dbReference type="ARBA" id="ARBA00023316"/>
    </source>
</evidence>
<dbReference type="PANTHER" id="PTHR23135">
    <property type="entry name" value="MUR LIGASE FAMILY MEMBER"/>
    <property type="match status" value="1"/>
</dbReference>
<feature type="binding site" evidence="7">
    <location>
        <begin position="153"/>
        <end position="154"/>
    </location>
    <ligand>
        <name>UDP-N-acetyl-alpha-D-muramoyl-L-alanyl-D-glutamate</name>
        <dbReference type="ChEBI" id="CHEBI:83900"/>
    </ligand>
</feature>
<feature type="domain" description="Mur ligase N-terminal catalytic" evidence="9">
    <location>
        <begin position="26"/>
        <end position="94"/>
    </location>
</feature>
<feature type="binding site" evidence="7">
    <location>
        <begin position="111"/>
        <end position="117"/>
    </location>
    <ligand>
        <name>ATP</name>
        <dbReference type="ChEBI" id="CHEBI:30616"/>
    </ligand>
</feature>
<dbReference type="Gene3D" id="3.40.1390.10">
    <property type="entry name" value="MurE/MurF, N-terminal domain"/>
    <property type="match status" value="1"/>
</dbReference>
<dbReference type="NCBIfam" id="NF001126">
    <property type="entry name" value="PRK00139.1-4"/>
    <property type="match status" value="1"/>
</dbReference>
<dbReference type="InterPro" id="IPR004101">
    <property type="entry name" value="Mur_ligase_C"/>
</dbReference>
<feature type="binding site" evidence="7">
    <location>
        <position position="457"/>
    </location>
    <ligand>
        <name>meso-2,6-diaminopimelate</name>
        <dbReference type="ChEBI" id="CHEBI:57791"/>
    </ligand>
</feature>
<evidence type="ECO:0000256" key="4">
    <source>
        <dbReference type="ARBA" id="ARBA00022984"/>
    </source>
</evidence>
<comment type="pathway">
    <text evidence="7 8">Cell wall biogenesis; peptidoglycan biosynthesis.</text>
</comment>
<gene>
    <name evidence="7" type="primary">murE</name>
    <name evidence="12" type="ORF">DDZ15_06720</name>
</gene>
<dbReference type="UniPathway" id="UPA00219"/>
<evidence type="ECO:0000256" key="2">
    <source>
        <dbReference type="ARBA" id="ARBA00022618"/>
    </source>
</evidence>
<dbReference type="NCBIfam" id="NF001124">
    <property type="entry name" value="PRK00139.1-2"/>
    <property type="match status" value="1"/>
</dbReference>
<dbReference type="RefSeq" id="WP_109646309.1">
    <property type="nucleotide sequence ID" value="NZ_QGGB01000005.1"/>
</dbReference>
<feature type="binding site" evidence="7">
    <location>
        <position position="186"/>
    </location>
    <ligand>
        <name>UDP-N-acetyl-alpha-D-muramoyl-L-alanyl-D-glutamate</name>
        <dbReference type="ChEBI" id="CHEBI:83900"/>
    </ligand>
</feature>
<evidence type="ECO:0000256" key="7">
    <source>
        <dbReference type="HAMAP-Rule" id="MF_00208"/>
    </source>
</evidence>
<organism evidence="12 13">
    <name type="scientific">Rhodohalobacter mucosus</name>
    <dbReference type="NCBI Taxonomy" id="2079485"/>
    <lineage>
        <taxon>Bacteria</taxon>
        <taxon>Pseudomonadati</taxon>
        <taxon>Balneolota</taxon>
        <taxon>Balneolia</taxon>
        <taxon>Balneolales</taxon>
        <taxon>Balneolaceae</taxon>
        <taxon>Rhodohalobacter</taxon>
    </lineage>
</organism>
<keyword evidence="7" id="KW-0547">Nucleotide-binding</keyword>
<feature type="binding site" evidence="7">
    <location>
        <position position="461"/>
    </location>
    <ligand>
        <name>meso-2,6-diaminopimelate</name>
        <dbReference type="ChEBI" id="CHEBI:57791"/>
    </ligand>
</feature>
<comment type="subcellular location">
    <subcellularLocation>
        <location evidence="7 8">Cytoplasm</location>
    </subcellularLocation>
</comment>
<feature type="binding site" evidence="7">
    <location>
        <begin position="406"/>
        <end position="409"/>
    </location>
    <ligand>
        <name>meso-2,6-diaminopimelate</name>
        <dbReference type="ChEBI" id="CHEBI:57791"/>
    </ligand>
</feature>
<dbReference type="InterPro" id="IPR036615">
    <property type="entry name" value="Mur_ligase_C_dom_sf"/>
</dbReference>
<dbReference type="HAMAP" id="MF_00208">
    <property type="entry name" value="MurE"/>
    <property type="match status" value="1"/>
</dbReference>
<feature type="domain" description="Mur ligase C-terminal" evidence="10">
    <location>
        <begin position="327"/>
        <end position="459"/>
    </location>
</feature>
<dbReference type="GO" id="GO:0005737">
    <property type="term" value="C:cytoplasm"/>
    <property type="evidence" value="ECO:0007669"/>
    <property type="project" value="UniProtKB-SubCell"/>
</dbReference>